<gene>
    <name evidence="1" type="primary">Necator_chrX.g25483</name>
    <name evidence="1" type="ORF">RB195_025317</name>
</gene>
<proteinExistence type="predicted"/>
<keyword evidence="2" id="KW-1185">Reference proteome</keyword>
<evidence type="ECO:0000313" key="1">
    <source>
        <dbReference type="EMBL" id="KAK6765343.1"/>
    </source>
</evidence>
<accession>A0ABR1ERW1</accession>
<protein>
    <submittedName>
        <fullName evidence="1">Uncharacterized protein</fullName>
    </submittedName>
</protein>
<dbReference type="EMBL" id="JAVFWL010000006">
    <property type="protein sequence ID" value="KAK6765343.1"/>
    <property type="molecule type" value="Genomic_DNA"/>
</dbReference>
<sequence>MNDLSCHDELIKPPSLLIPLKAAGFEVKFSRRSSGANFGVEITNYDLIETGVEPHLLLRKRPIRVVCCSKESMLSATFALTRTTTPLLSHVPKNSSSPRLGQSDDVALKLPGLHHQIFNSRVQTFGRCKSRSSS</sequence>
<dbReference type="Proteomes" id="UP001303046">
    <property type="component" value="Unassembled WGS sequence"/>
</dbReference>
<comment type="caution">
    <text evidence="1">The sequence shown here is derived from an EMBL/GenBank/DDBJ whole genome shotgun (WGS) entry which is preliminary data.</text>
</comment>
<organism evidence="1 2">
    <name type="scientific">Necator americanus</name>
    <name type="common">Human hookworm</name>
    <dbReference type="NCBI Taxonomy" id="51031"/>
    <lineage>
        <taxon>Eukaryota</taxon>
        <taxon>Metazoa</taxon>
        <taxon>Ecdysozoa</taxon>
        <taxon>Nematoda</taxon>
        <taxon>Chromadorea</taxon>
        <taxon>Rhabditida</taxon>
        <taxon>Rhabditina</taxon>
        <taxon>Rhabditomorpha</taxon>
        <taxon>Strongyloidea</taxon>
        <taxon>Ancylostomatidae</taxon>
        <taxon>Bunostominae</taxon>
        <taxon>Necator</taxon>
    </lineage>
</organism>
<reference evidence="1 2" key="1">
    <citation type="submission" date="2023-08" db="EMBL/GenBank/DDBJ databases">
        <title>A Necator americanus chromosomal reference genome.</title>
        <authorList>
            <person name="Ilik V."/>
            <person name="Petrzelkova K.J."/>
            <person name="Pardy F."/>
            <person name="Fuh T."/>
            <person name="Niatou-Singa F.S."/>
            <person name="Gouil Q."/>
            <person name="Baker L."/>
            <person name="Ritchie M.E."/>
            <person name="Jex A.R."/>
            <person name="Gazzola D."/>
            <person name="Li H."/>
            <person name="Toshio Fujiwara R."/>
            <person name="Zhan B."/>
            <person name="Aroian R.V."/>
            <person name="Pafco B."/>
            <person name="Schwarz E.M."/>
        </authorList>
    </citation>
    <scope>NUCLEOTIDE SEQUENCE [LARGE SCALE GENOMIC DNA]</scope>
    <source>
        <strain evidence="1 2">Aroian</strain>
        <tissue evidence="1">Whole animal</tissue>
    </source>
</reference>
<name>A0ABR1ERW1_NECAM</name>
<evidence type="ECO:0000313" key="2">
    <source>
        <dbReference type="Proteomes" id="UP001303046"/>
    </source>
</evidence>